<keyword evidence="2" id="KW-1133">Transmembrane helix</keyword>
<feature type="region of interest" description="Disordered" evidence="1">
    <location>
        <begin position="349"/>
        <end position="383"/>
    </location>
</feature>
<keyword evidence="2" id="KW-0812">Transmembrane</keyword>
<feature type="region of interest" description="Disordered" evidence="1">
    <location>
        <begin position="114"/>
        <end position="224"/>
    </location>
</feature>
<comment type="caution">
    <text evidence="3">The sequence shown here is derived from an EMBL/GenBank/DDBJ whole genome shotgun (WGS) entry which is preliminary data.</text>
</comment>
<evidence type="ECO:0000313" key="4">
    <source>
        <dbReference type="Proteomes" id="UP000283509"/>
    </source>
</evidence>
<feature type="compositionally biased region" description="Basic and acidic residues" evidence="1">
    <location>
        <begin position="363"/>
        <end position="383"/>
    </location>
</feature>
<feature type="region of interest" description="Disordered" evidence="1">
    <location>
        <begin position="240"/>
        <end position="263"/>
    </location>
</feature>
<sequence>MGHQVPAVTMSEDGATAVGATALGATAVGAMAEGAAEGATADVGVAVVCEDKATSTDDELLLSPTPGDCPEISLGPEGCYRYMAQAAQIWGADLVGMDRPPDRPHSARGGRYLRHQESLSSNSDVSRPKRQVKLRRQRTSESYDADRYRRPKARELRRQWTTDSSDSGYSKRYSRELLRRQDTEESAGSTRRLIRDLQRQATTESSPSLRLTRQSSVRSGSDNQSLYLLRQSTVETYDDVSTTTDFSRPQSCNSGRNTSTGGAMADYSPHAFMPDAAHQHSGAAGQSTVLPASGFQAQEMVCGYDYSIAIPANIGAPLLSTTSCSLINLSAVDLETSDIQEMHRSLRALRPDAKDRTKRKKERKTEEDDALRKARERVSRRKADDELPRKVRWSIMATGLILLLMSVILVGATLKMAPLIDEMGK</sequence>
<reference evidence="3 4" key="1">
    <citation type="submission" date="2018-04" db="EMBL/GenBank/DDBJ databases">
        <authorList>
            <person name="Zhang X."/>
            <person name="Yuan J."/>
            <person name="Li F."/>
            <person name="Xiang J."/>
        </authorList>
    </citation>
    <scope>NUCLEOTIDE SEQUENCE [LARGE SCALE GENOMIC DNA]</scope>
    <source>
        <tissue evidence="3">Muscle</tissue>
    </source>
</reference>
<evidence type="ECO:0000256" key="2">
    <source>
        <dbReference type="SAM" id="Phobius"/>
    </source>
</evidence>
<dbReference type="AlphaFoldDB" id="A0A423SYK3"/>
<protein>
    <submittedName>
        <fullName evidence="3">Uncharacterized protein</fullName>
    </submittedName>
</protein>
<accession>A0A423SYK3</accession>
<dbReference type="Proteomes" id="UP000283509">
    <property type="component" value="Unassembled WGS sequence"/>
</dbReference>
<proteinExistence type="predicted"/>
<evidence type="ECO:0000313" key="3">
    <source>
        <dbReference type="EMBL" id="ROT69281.1"/>
    </source>
</evidence>
<keyword evidence="2" id="KW-0472">Membrane</keyword>
<organism evidence="3 4">
    <name type="scientific">Penaeus vannamei</name>
    <name type="common">Whiteleg shrimp</name>
    <name type="synonym">Litopenaeus vannamei</name>
    <dbReference type="NCBI Taxonomy" id="6689"/>
    <lineage>
        <taxon>Eukaryota</taxon>
        <taxon>Metazoa</taxon>
        <taxon>Ecdysozoa</taxon>
        <taxon>Arthropoda</taxon>
        <taxon>Crustacea</taxon>
        <taxon>Multicrustacea</taxon>
        <taxon>Malacostraca</taxon>
        <taxon>Eumalacostraca</taxon>
        <taxon>Eucarida</taxon>
        <taxon>Decapoda</taxon>
        <taxon>Dendrobranchiata</taxon>
        <taxon>Penaeoidea</taxon>
        <taxon>Penaeidae</taxon>
        <taxon>Penaeus</taxon>
    </lineage>
</organism>
<feature type="compositionally biased region" description="Polar residues" evidence="1">
    <location>
        <begin position="199"/>
        <end position="224"/>
    </location>
</feature>
<reference evidence="3 4" key="2">
    <citation type="submission" date="2019-01" db="EMBL/GenBank/DDBJ databases">
        <title>The decoding of complex shrimp genome reveals the adaptation for benthos swimmer, frequently molting mechanism and breeding impact on genome.</title>
        <authorList>
            <person name="Sun Y."/>
            <person name="Gao Y."/>
            <person name="Yu Y."/>
        </authorList>
    </citation>
    <scope>NUCLEOTIDE SEQUENCE [LARGE SCALE GENOMIC DNA]</scope>
    <source>
        <tissue evidence="3">Muscle</tissue>
    </source>
</reference>
<feature type="compositionally biased region" description="Basic residues" evidence="1">
    <location>
        <begin position="128"/>
        <end position="137"/>
    </location>
</feature>
<evidence type="ECO:0000256" key="1">
    <source>
        <dbReference type="SAM" id="MobiDB-lite"/>
    </source>
</evidence>
<feature type="compositionally biased region" description="Basic and acidic residues" evidence="1">
    <location>
        <begin position="173"/>
        <end position="183"/>
    </location>
</feature>
<feature type="compositionally biased region" description="Polar residues" evidence="1">
    <location>
        <begin position="240"/>
        <end position="261"/>
    </location>
</feature>
<gene>
    <name evidence="3" type="ORF">C7M84_012548</name>
</gene>
<name>A0A423SYK3_PENVA</name>
<feature type="transmembrane region" description="Helical" evidence="2">
    <location>
        <begin position="393"/>
        <end position="414"/>
    </location>
</feature>
<dbReference type="EMBL" id="QCYY01002588">
    <property type="protein sequence ID" value="ROT69281.1"/>
    <property type="molecule type" value="Genomic_DNA"/>
</dbReference>
<keyword evidence="4" id="KW-1185">Reference proteome</keyword>
<feature type="compositionally biased region" description="Basic and acidic residues" evidence="1">
    <location>
        <begin position="138"/>
        <end position="160"/>
    </location>
</feature>